<proteinExistence type="predicted"/>
<name>A0A165DHJ4_EXIGL</name>
<dbReference type="Proteomes" id="UP000077266">
    <property type="component" value="Unassembled WGS sequence"/>
</dbReference>
<reference evidence="2 3" key="1">
    <citation type="journal article" date="2016" name="Mol. Biol. Evol.">
        <title>Comparative Genomics of Early-Diverging Mushroom-Forming Fungi Provides Insights into the Origins of Lignocellulose Decay Capabilities.</title>
        <authorList>
            <person name="Nagy L.G."/>
            <person name="Riley R."/>
            <person name="Tritt A."/>
            <person name="Adam C."/>
            <person name="Daum C."/>
            <person name="Floudas D."/>
            <person name="Sun H."/>
            <person name="Yadav J.S."/>
            <person name="Pangilinan J."/>
            <person name="Larsson K.H."/>
            <person name="Matsuura K."/>
            <person name="Barry K."/>
            <person name="Labutti K."/>
            <person name="Kuo R."/>
            <person name="Ohm R.A."/>
            <person name="Bhattacharya S.S."/>
            <person name="Shirouzu T."/>
            <person name="Yoshinaga Y."/>
            <person name="Martin F.M."/>
            <person name="Grigoriev I.V."/>
            <person name="Hibbett D.S."/>
        </authorList>
    </citation>
    <scope>NUCLEOTIDE SEQUENCE [LARGE SCALE GENOMIC DNA]</scope>
    <source>
        <strain evidence="2 3">HHB12029</strain>
    </source>
</reference>
<dbReference type="EMBL" id="KV426220">
    <property type="protein sequence ID" value="KZV84545.1"/>
    <property type="molecule type" value="Genomic_DNA"/>
</dbReference>
<organism evidence="2 3">
    <name type="scientific">Exidia glandulosa HHB12029</name>
    <dbReference type="NCBI Taxonomy" id="1314781"/>
    <lineage>
        <taxon>Eukaryota</taxon>
        <taxon>Fungi</taxon>
        <taxon>Dikarya</taxon>
        <taxon>Basidiomycota</taxon>
        <taxon>Agaricomycotina</taxon>
        <taxon>Agaricomycetes</taxon>
        <taxon>Auriculariales</taxon>
        <taxon>Exidiaceae</taxon>
        <taxon>Exidia</taxon>
    </lineage>
</organism>
<gene>
    <name evidence="2" type="ORF">EXIGLDRAFT_284043</name>
</gene>
<keyword evidence="3" id="KW-1185">Reference proteome</keyword>
<protein>
    <submittedName>
        <fullName evidence="2">Uncharacterized protein</fullName>
    </submittedName>
</protein>
<dbReference type="InParanoid" id="A0A165DHJ4"/>
<evidence type="ECO:0000256" key="1">
    <source>
        <dbReference type="SAM" id="MobiDB-lite"/>
    </source>
</evidence>
<sequence>MSAAQNLALSTQCCLGDTLFPWRGRRGTFYAVSVSRRPDGGAGCTDRDLSLDRAPAARPTLYDALQRLVRMWTTLTTRIGEAARAHEALCGAIRRFPAHVTTQTIGGERAVRTACTRTDMRTRRRDYELDTRSSPELASGRLYERPWTHAANRNVTIGTGDWAAKNPAPGRRTRRPTT</sequence>
<evidence type="ECO:0000313" key="2">
    <source>
        <dbReference type="EMBL" id="KZV84545.1"/>
    </source>
</evidence>
<accession>A0A165DHJ4</accession>
<dbReference type="AlphaFoldDB" id="A0A165DHJ4"/>
<evidence type="ECO:0000313" key="3">
    <source>
        <dbReference type="Proteomes" id="UP000077266"/>
    </source>
</evidence>
<feature type="region of interest" description="Disordered" evidence="1">
    <location>
        <begin position="158"/>
        <end position="178"/>
    </location>
</feature>